<dbReference type="PANTHER" id="PTHR43685">
    <property type="entry name" value="GLYCOSYLTRANSFERASE"/>
    <property type="match status" value="1"/>
</dbReference>
<dbReference type="Proteomes" id="UP000679226">
    <property type="component" value="Chromosome"/>
</dbReference>
<accession>A0A415S4N3</accession>
<reference evidence="4 5" key="1">
    <citation type="submission" date="2018-08" db="EMBL/GenBank/DDBJ databases">
        <title>A genome reference for cultivated species of the human gut microbiota.</title>
        <authorList>
            <person name="Zou Y."/>
            <person name="Xue W."/>
            <person name="Luo G."/>
        </authorList>
    </citation>
    <scope>NUCLEOTIDE SEQUENCE [LARGE SCALE GENOMIC DNA]</scope>
    <source>
        <strain evidence="4 5">AM26-26AC</strain>
    </source>
</reference>
<dbReference type="AlphaFoldDB" id="A0A415S4N3"/>
<dbReference type="CDD" id="cd00761">
    <property type="entry name" value="Glyco_tranf_GTA_type"/>
    <property type="match status" value="1"/>
</dbReference>
<evidence type="ECO:0000313" key="2">
    <source>
        <dbReference type="EMBL" id="NME86152.1"/>
    </source>
</evidence>
<dbReference type="InterPro" id="IPR001173">
    <property type="entry name" value="Glyco_trans_2-like"/>
</dbReference>
<evidence type="ECO:0000313" key="6">
    <source>
        <dbReference type="Proteomes" id="UP000520291"/>
    </source>
</evidence>
<dbReference type="Gene3D" id="3.90.550.10">
    <property type="entry name" value="Spore Coat Polysaccharide Biosynthesis Protein SpsA, Chain A"/>
    <property type="match status" value="1"/>
</dbReference>
<dbReference type="Proteomes" id="UP000520291">
    <property type="component" value="Unassembled WGS sequence"/>
</dbReference>
<dbReference type="KEGG" id="beg:INE88_01666"/>
<keyword evidence="2" id="KW-0808">Transferase</keyword>
<reference evidence="3" key="3">
    <citation type="journal article" date="2021" name="PLoS Genet.">
        <title>Mobile Type VI secretion system loci of the gut Bacteroidales display extensive intra-ecosystem transfer, multi-species spread and geographical clustering.</title>
        <authorList>
            <person name="Garcia-Bayona L."/>
            <person name="Coyne M.J."/>
            <person name="Comstock L.E."/>
        </authorList>
    </citation>
    <scope>NUCLEOTIDE SEQUENCE</scope>
    <source>
        <strain evidence="3">CL11T00C20</strain>
    </source>
</reference>
<dbReference type="Pfam" id="PF00535">
    <property type="entry name" value="Glycos_transf_2"/>
    <property type="match status" value="1"/>
</dbReference>
<dbReference type="PANTHER" id="PTHR43685:SF11">
    <property type="entry name" value="GLYCOSYLTRANSFERASE TAGX-RELATED"/>
    <property type="match status" value="1"/>
</dbReference>
<evidence type="ECO:0000259" key="1">
    <source>
        <dbReference type="Pfam" id="PF00535"/>
    </source>
</evidence>
<protein>
    <submittedName>
        <fullName evidence="3">Glycosyl transferase family 2</fullName>
    </submittedName>
    <submittedName>
        <fullName evidence="2">Glycosyltransferase family 2 protein</fullName>
    </submittedName>
</protein>
<name>A0A415S4N3_9BACE</name>
<gene>
    <name evidence="4" type="ORF">DW701_00480</name>
    <name evidence="2" type="ORF">HF841_08955</name>
    <name evidence="3" type="ORF">INE88_01666</name>
</gene>
<dbReference type="EMBL" id="QSLA01000001">
    <property type="protein sequence ID" value="RHF12737.1"/>
    <property type="molecule type" value="Genomic_DNA"/>
</dbReference>
<dbReference type="EMBL" id="CP072227">
    <property type="protein sequence ID" value="QUT44861.1"/>
    <property type="molecule type" value="Genomic_DNA"/>
</dbReference>
<sequence length="329" mass="38391">MQNMEIEKEVQVSVIVPNYNYARYLPMRIESILNQTFTDFELILLDDASTDESVSVLEKYRNNKHVSHIVVNEQNTGSPFQQWMKGISLSRGKYIWIAEADDLAEPDFLETCINSTQQAEDVSICYTGSLLIDNTGQVLRKDVNHWGHRKAKANSCFNGVLFATHNLYWKNYIINASGAIFSRQKALTLLNSSFKNMHYCGDWLFWFEMAMKGQVIEIYKNLNYFRQHPTKVTENSRKAGEGIKEDILIVKHIEEILGNRLNRYKKRLRHGILYRKIKRLPINKKQKAPLYQSLHDTLHTGVIEYLIERSNQYLRLLIPTLTTGKRDRL</sequence>
<dbReference type="InterPro" id="IPR029044">
    <property type="entry name" value="Nucleotide-diphossugar_trans"/>
</dbReference>
<dbReference type="InterPro" id="IPR050834">
    <property type="entry name" value="Glycosyltransf_2"/>
</dbReference>
<dbReference type="GO" id="GO:0016740">
    <property type="term" value="F:transferase activity"/>
    <property type="evidence" value="ECO:0007669"/>
    <property type="project" value="UniProtKB-KW"/>
</dbReference>
<dbReference type="Proteomes" id="UP000283538">
    <property type="component" value="Unassembled WGS sequence"/>
</dbReference>
<organism evidence="2 6">
    <name type="scientific">Bacteroides eggerthii</name>
    <dbReference type="NCBI Taxonomy" id="28111"/>
    <lineage>
        <taxon>Bacteria</taxon>
        <taxon>Pseudomonadati</taxon>
        <taxon>Bacteroidota</taxon>
        <taxon>Bacteroidia</taxon>
        <taxon>Bacteroidales</taxon>
        <taxon>Bacteroidaceae</taxon>
        <taxon>Bacteroides</taxon>
    </lineage>
</organism>
<dbReference type="EMBL" id="JABAGL010000010">
    <property type="protein sequence ID" value="NME86152.1"/>
    <property type="molecule type" value="Genomic_DNA"/>
</dbReference>
<proteinExistence type="predicted"/>
<dbReference type="SUPFAM" id="SSF53448">
    <property type="entry name" value="Nucleotide-diphospho-sugar transferases"/>
    <property type="match status" value="1"/>
</dbReference>
<evidence type="ECO:0000313" key="3">
    <source>
        <dbReference type="EMBL" id="QUT44861.1"/>
    </source>
</evidence>
<feature type="domain" description="Glycosyltransferase 2-like" evidence="1">
    <location>
        <begin position="13"/>
        <end position="141"/>
    </location>
</feature>
<evidence type="ECO:0000313" key="5">
    <source>
        <dbReference type="Proteomes" id="UP000283538"/>
    </source>
</evidence>
<evidence type="ECO:0000313" key="4">
    <source>
        <dbReference type="EMBL" id="RHF12737.1"/>
    </source>
</evidence>
<reference evidence="2 6" key="2">
    <citation type="submission" date="2020-04" db="EMBL/GenBank/DDBJ databases">
        <authorList>
            <person name="Hitch T.C.A."/>
            <person name="Wylensek D."/>
            <person name="Clavel T."/>
        </authorList>
    </citation>
    <scope>NUCLEOTIDE SEQUENCE [LARGE SCALE GENOMIC DNA]</scope>
    <source>
        <strain evidence="2 6">WCA3-601-WT-5E</strain>
    </source>
</reference>
<dbReference type="RefSeq" id="WP_004293245.1">
    <property type="nucleotide sequence ID" value="NZ_CP072227.1"/>
</dbReference>